<keyword evidence="1" id="KW-0472">Membrane</keyword>
<comment type="caution">
    <text evidence="2">The sequence shown here is derived from an EMBL/GenBank/DDBJ whole genome shotgun (WGS) entry which is preliminary data.</text>
</comment>
<evidence type="ECO:0000256" key="1">
    <source>
        <dbReference type="SAM" id="Phobius"/>
    </source>
</evidence>
<proteinExistence type="predicted"/>
<sequence length="181" mass="21407">MQMEGRRLKWIYWLIDIIKQLWEKWTDFLDMYTIEEKFRGFGLTVFFMMIAYIAYGLYRYDSEESQKINPAAVAAWQRDKLPREDPIPNLPGSVITHVWKHTSWIGPDVSAVIKVKETYGLHYKYRAFNCSGGWYHRISDRDTFEEVVSGTNGTRGTAVDIRGVDYDERQEFDYICAKYVD</sequence>
<evidence type="ECO:0000313" key="2">
    <source>
        <dbReference type="EMBL" id="EGC17023.1"/>
    </source>
</evidence>
<keyword evidence="1" id="KW-0812">Transmembrane</keyword>
<dbReference type="EMBL" id="AEWV01000024">
    <property type="protein sequence ID" value="EGC17023.1"/>
    <property type="molecule type" value="Genomic_DNA"/>
</dbReference>
<gene>
    <name evidence="2" type="ORF">HMPREF9098_1536</name>
</gene>
<organism evidence="2 3">
    <name type="scientific">Kingella denitrificans ATCC 33394</name>
    <dbReference type="NCBI Taxonomy" id="888741"/>
    <lineage>
        <taxon>Bacteria</taxon>
        <taxon>Pseudomonadati</taxon>
        <taxon>Pseudomonadota</taxon>
        <taxon>Betaproteobacteria</taxon>
        <taxon>Neisseriales</taxon>
        <taxon>Neisseriaceae</taxon>
        <taxon>Kingella</taxon>
    </lineage>
</organism>
<accession>F0F0A2</accession>
<keyword evidence="3" id="KW-1185">Reference proteome</keyword>
<protein>
    <submittedName>
        <fullName evidence="2">Uncharacterized protein</fullName>
    </submittedName>
</protein>
<dbReference type="Proteomes" id="UP000004088">
    <property type="component" value="Unassembled WGS sequence"/>
</dbReference>
<dbReference type="AlphaFoldDB" id="F0F0A2"/>
<name>F0F0A2_9NEIS</name>
<dbReference type="HOGENOM" id="CLU_1501575_0_0_4"/>
<dbReference type="STRING" id="888741.HMPREF9098_1536"/>
<evidence type="ECO:0000313" key="3">
    <source>
        <dbReference type="Proteomes" id="UP000004088"/>
    </source>
</evidence>
<feature type="transmembrane region" description="Helical" evidence="1">
    <location>
        <begin position="40"/>
        <end position="58"/>
    </location>
</feature>
<reference evidence="2 3" key="1">
    <citation type="submission" date="2011-01" db="EMBL/GenBank/DDBJ databases">
        <authorList>
            <person name="Muzny D."/>
            <person name="Qin X."/>
            <person name="Deng J."/>
            <person name="Jiang H."/>
            <person name="Liu Y."/>
            <person name="Qu J."/>
            <person name="Song X.-Z."/>
            <person name="Zhang L."/>
            <person name="Thornton R."/>
            <person name="Coyle M."/>
            <person name="Francisco L."/>
            <person name="Jackson L."/>
            <person name="Javaid M."/>
            <person name="Korchina V."/>
            <person name="Kovar C."/>
            <person name="Mata R."/>
            <person name="Mathew T."/>
            <person name="Ngo R."/>
            <person name="Nguyen L."/>
            <person name="Nguyen N."/>
            <person name="Okwuonu G."/>
            <person name="Ongeri F."/>
            <person name="Pham C."/>
            <person name="Simmons D."/>
            <person name="Wilczek-Boney K."/>
            <person name="Hale W."/>
            <person name="Jakkamsetti A."/>
            <person name="Pham P."/>
            <person name="Ruth R."/>
            <person name="San Lucas F."/>
            <person name="Warren J."/>
            <person name="Zhang J."/>
            <person name="Zhao Z."/>
            <person name="Zhou C."/>
            <person name="Zhu D."/>
            <person name="Lee S."/>
            <person name="Bess C."/>
            <person name="Blankenburg K."/>
            <person name="Forbes L."/>
            <person name="Fu Q."/>
            <person name="Gubbala S."/>
            <person name="Hirani K."/>
            <person name="Jayaseelan J.C."/>
            <person name="Lara F."/>
            <person name="Munidasa M."/>
            <person name="Palculict T."/>
            <person name="Patil S."/>
            <person name="Pu L.-L."/>
            <person name="Saada N."/>
            <person name="Tang L."/>
            <person name="Weissenberger G."/>
            <person name="Zhu Y."/>
            <person name="Hemphill L."/>
            <person name="Shang Y."/>
            <person name="Youmans B."/>
            <person name="Ayvaz T."/>
            <person name="Ross M."/>
            <person name="Santibanez J."/>
            <person name="Aqrawi P."/>
            <person name="Gross S."/>
            <person name="Joshi V."/>
            <person name="Fowler G."/>
            <person name="Nazareth L."/>
            <person name="Reid J."/>
            <person name="Worley K."/>
            <person name="Petrosino J."/>
            <person name="Highlander S."/>
            <person name="Gibbs R."/>
        </authorList>
    </citation>
    <scope>NUCLEOTIDE SEQUENCE [LARGE SCALE GENOMIC DNA]</scope>
    <source>
        <strain evidence="2 3">ATCC 33394</strain>
    </source>
</reference>
<keyword evidence="1" id="KW-1133">Transmembrane helix</keyword>